<dbReference type="Proteomes" id="UP000242219">
    <property type="component" value="Unassembled WGS sequence"/>
</dbReference>
<organism evidence="18 19">
    <name type="scientific">Candidatus Brocadia sapporoensis</name>
    <dbReference type="NCBI Taxonomy" id="392547"/>
    <lineage>
        <taxon>Bacteria</taxon>
        <taxon>Pseudomonadati</taxon>
        <taxon>Planctomycetota</taxon>
        <taxon>Candidatus Brocadiia</taxon>
        <taxon>Candidatus Brocadiales</taxon>
        <taxon>Candidatus Brocadiaceae</taxon>
        <taxon>Candidatus Brocadia</taxon>
    </lineage>
</organism>
<evidence type="ECO:0000256" key="10">
    <source>
        <dbReference type="ARBA" id="ARBA00022840"/>
    </source>
</evidence>
<protein>
    <recommendedName>
        <fullName evidence="15">ATP-dependent zinc metalloprotease FtsH</fullName>
        <ecNumber evidence="15">3.4.24.-</ecNumber>
    </recommendedName>
</protein>
<keyword evidence="18" id="KW-0132">Cell division</keyword>
<comment type="similarity">
    <text evidence="14 15">In the central section; belongs to the AAA ATPase family.</text>
</comment>
<keyword evidence="5 15" id="KW-0812">Transmembrane</keyword>
<dbReference type="EC" id="3.4.24.-" evidence="15"/>
<evidence type="ECO:0000256" key="11">
    <source>
        <dbReference type="ARBA" id="ARBA00022989"/>
    </source>
</evidence>
<evidence type="ECO:0000256" key="5">
    <source>
        <dbReference type="ARBA" id="ARBA00022692"/>
    </source>
</evidence>
<dbReference type="HAMAP" id="MF_01458">
    <property type="entry name" value="FtsH"/>
    <property type="match status" value="1"/>
</dbReference>
<feature type="binding site" evidence="15">
    <location>
        <position position="424"/>
    </location>
    <ligand>
        <name>Zn(2+)</name>
        <dbReference type="ChEBI" id="CHEBI:29105"/>
        <note>catalytic</note>
    </ligand>
</feature>
<dbReference type="InterPro" id="IPR041569">
    <property type="entry name" value="AAA_lid_3"/>
</dbReference>
<comment type="caution">
    <text evidence="18">The sequence shown here is derived from an EMBL/GenBank/DDBJ whole genome shotgun (WGS) entry which is preliminary data.</text>
</comment>
<gene>
    <name evidence="15" type="primary">ftsH</name>
    <name evidence="18" type="ORF">BIY37_04990</name>
</gene>
<keyword evidence="4 15" id="KW-0645">Protease</keyword>
<keyword evidence="10 15" id="KW-0067">ATP-binding</keyword>
<keyword evidence="7 15" id="KW-0547">Nucleotide-binding</keyword>
<dbReference type="GO" id="GO:0004222">
    <property type="term" value="F:metalloendopeptidase activity"/>
    <property type="evidence" value="ECO:0007669"/>
    <property type="project" value="InterPro"/>
</dbReference>
<feature type="binding site" evidence="15">
    <location>
        <position position="497"/>
    </location>
    <ligand>
        <name>Zn(2+)</name>
        <dbReference type="ChEBI" id="CHEBI:29105"/>
        <note>catalytic</note>
    </ligand>
</feature>
<feature type="binding site" evidence="15">
    <location>
        <begin position="197"/>
        <end position="204"/>
    </location>
    <ligand>
        <name>ATP</name>
        <dbReference type="ChEBI" id="CHEBI:30616"/>
    </ligand>
</feature>
<dbReference type="GO" id="GO:0005524">
    <property type="term" value="F:ATP binding"/>
    <property type="evidence" value="ECO:0007669"/>
    <property type="project" value="UniProtKB-UniRule"/>
</dbReference>
<comment type="subunit">
    <text evidence="15">Homohexamer.</text>
</comment>
<dbReference type="GO" id="GO:0006508">
    <property type="term" value="P:proteolysis"/>
    <property type="evidence" value="ECO:0007669"/>
    <property type="project" value="UniProtKB-KW"/>
</dbReference>
<evidence type="ECO:0000256" key="12">
    <source>
        <dbReference type="ARBA" id="ARBA00023049"/>
    </source>
</evidence>
<comment type="similarity">
    <text evidence="2 15">In the C-terminal section; belongs to the peptidase M41 family.</text>
</comment>
<dbReference type="Pfam" id="PF00004">
    <property type="entry name" value="AAA"/>
    <property type="match status" value="1"/>
</dbReference>
<evidence type="ECO:0000256" key="4">
    <source>
        <dbReference type="ARBA" id="ARBA00022670"/>
    </source>
</evidence>
<dbReference type="RefSeq" id="WP_070066726.1">
    <property type="nucleotide sequence ID" value="NZ_MJUW02000058.1"/>
</dbReference>
<evidence type="ECO:0000256" key="13">
    <source>
        <dbReference type="ARBA" id="ARBA00023136"/>
    </source>
</evidence>
<dbReference type="SUPFAM" id="SSF52540">
    <property type="entry name" value="P-loop containing nucleoside triphosphate hydrolases"/>
    <property type="match status" value="1"/>
</dbReference>
<dbReference type="AlphaFoldDB" id="A0A1V6M115"/>
<dbReference type="InterPro" id="IPR003959">
    <property type="entry name" value="ATPase_AAA_core"/>
</dbReference>
<evidence type="ECO:0000256" key="15">
    <source>
        <dbReference type="HAMAP-Rule" id="MF_01458"/>
    </source>
</evidence>
<dbReference type="GO" id="GO:0016887">
    <property type="term" value="F:ATP hydrolysis activity"/>
    <property type="evidence" value="ECO:0007669"/>
    <property type="project" value="UniProtKB-UniRule"/>
</dbReference>
<keyword evidence="12 15" id="KW-0482">Metalloprotease</keyword>
<name>A0A1V6M115_9BACT</name>
<evidence type="ECO:0000313" key="19">
    <source>
        <dbReference type="Proteomes" id="UP000242219"/>
    </source>
</evidence>
<evidence type="ECO:0000256" key="1">
    <source>
        <dbReference type="ARBA" id="ARBA00004370"/>
    </source>
</evidence>
<evidence type="ECO:0000256" key="9">
    <source>
        <dbReference type="ARBA" id="ARBA00022833"/>
    </source>
</evidence>
<dbReference type="NCBIfam" id="TIGR01241">
    <property type="entry name" value="FtsH_fam"/>
    <property type="match status" value="1"/>
</dbReference>
<keyword evidence="9 15" id="KW-0862">Zinc</keyword>
<evidence type="ECO:0000256" key="14">
    <source>
        <dbReference type="ARBA" id="ARBA00061570"/>
    </source>
</evidence>
<keyword evidence="11 15" id="KW-1133">Transmembrane helix</keyword>
<evidence type="ECO:0000256" key="6">
    <source>
        <dbReference type="ARBA" id="ARBA00022723"/>
    </source>
</evidence>
<dbReference type="InterPro" id="IPR000642">
    <property type="entry name" value="Peptidase_M41"/>
</dbReference>
<dbReference type="InterPro" id="IPR003593">
    <property type="entry name" value="AAA+_ATPase"/>
</dbReference>
<feature type="transmembrane region" description="Helical" evidence="15">
    <location>
        <begin position="105"/>
        <end position="125"/>
    </location>
</feature>
<evidence type="ECO:0000259" key="17">
    <source>
        <dbReference type="SMART" id="SM00382"/>
    </source>
</evidence>
<dbReference type="FunFam" id="1.10.8.60:FF:000001">
    <property type="entry name" value="ATP-dependent zinc metalloprotease FtsH"/>
    <property type="match status" value="1"/>
</dbReference>
<evidence type="ECO:0000256" key="8">
    <source>
        <dbReference type="ARBA" id="ARBA00022801"/>
    </source>
</evidence>
<comment type="caution">
    <text evidence="15">Lacks conserved residue(s) required for the propagation of feature annotation.</text>
</comment>
<dbReference type="InterPro" id="IPR037219">
    <property type="entry name" value="Peptidase_M41-like"/>
</dbReference>
<dbReference type="Gene3D" id="3.30.720.210">
    <property type="match status" value="1"/>
</dbReference>
<dbReference type="FunFam" id="1.20.58.760:FF:000001">
    <property type="entry name" value="ATP-dependent zinc metalloprotease FtsH"/>
    <property type="match status" value="1"/>
</dbReference>
<feature type="binding site" evidence="15">
    <location>
        <position position="420"/>
    </location>
    <ligand>
        <name>Zn(2+)</name>
        <dbReference type="ChEBI" id="CHEBI:29105"/>
        <note>catalytic</note>
    </ligand>
</feature>
<dbReference type="InterPro" id="IPR003960">
    <property type="entry name" value="ATPase_AAA_CS"/>
</dbReference>
<dbReference type="Pfam" id="PF01434">
    <property type="entry name" value="Peptidase_M41"/>
    <property type="match status" value="1"/>
</dbReference>
<dbReference type="SUPFAM" id="SSF140990">
    <property type="entry name" value="FtsH protease domain-like"/>
    <property type="match status" value="1"/>
</dbReference>
<dbReference type="InterPro" id="IPR011546">
    <property type="entry name" value="Pept_M41_FtsH_extracell"/>
</dbReference>
<dbReference type="CDD" id="cd19501">
    <property type="entry name" value="RecA-like_FtsH"/>
    <property type="match status" value="1"/>
</dbReference>
<keyword evidence="13 15" id="KW-0472">Membrane</keyword>
<dbReference type="SMART" id="SM00382">
    <property type="entry name" value="AAA"/>
    <property type="match status" value="1"/>
</dbReference>
<feature type="domain" description="AAA+ ATPase" evidence="17">
    <location>
        <begin position="189"/>
        <end position="329"/>
    </location>
</feature>
<dbReference type="EMBL" id="MJUW02000058">
    <property type="protein sequence ID" value="OQD46089.1"/>
    <property type="molecule type" value="Genomic_DNA"/>
</dbReference>
<accession>A0A1V6M115</accession>
<dbReference type="InterPro" id="IPR027417">
    <property type="entry name" value="P-loop_NTPase"/>
</dbReference>
<keyword evidence="8 15" id="KW-0378">Hydrolase</keyword>
<dbReference type="Pfam" id="PF17862">
    <property type="entry name" value="AAA_lid_3"/>
    <property type="match status" value="1"/>
</dbReference>
<dbReference type="PANTHER" id="PTHR23076:SF97">
    <property type="entry name" value="ATP-DEPENDENT ZINC METALLOPROTEASE YME1L1"/>
    <property type="match status" value="1"/>
</dbReference>
<dbReference type="InterPro" id="IPR005936">
    <property type="entry name" value="FtsH"/>
</dbReference>
<comment type="subcellular location">
    <subcellularLocation>
        <location evidence="15">Cell membrane</location>
        <topology evidence="15">Multi-pass membrane protein</topology>
        <orientation evidence="15">Cytoplasmic side</orientation>
    </subcellularLocation>
    <subcellularLocation>
        <location evidence="1">Membrane</location>
    </subcellularLocation>
</comment>
<evidence type="ECO:0000256" key="16">
    <source>
        <dbReference type="RuleBase" id="RU003651"/>
    </source>
</evidence>
<keyword evidence="19" id="KW-1185">Reference proteome</keyword>
<dbReference type="GO" id="GO:0008270">
    <property type="term" value="F:zinc ion binding"/>
    <property type="evidence" value="ECO:0007669"/>
    <property type="project" value="UniProtKB-UniRule"/>
</dbReference>
<dbReference type="GO" id="GO:0051301">
    <property type="term" value="P:cell division"/>
    <property type="evidence" value="ECO:0007669"/>
    <property type="project" value="UniProtKB-KW"/>
</dbReference>
<dbReference type="PANTHER" id="PTHR23076">
    <property type="entry name" value="METALLOPROTEASE M41 FTSH"/>
    <property type="match status" value="1"/>
</dbReference>
<dbReference type="Gene3D" id="1.10.8.60">
    <property type="match status" value="1"/>
</dbReference>
<evidence type="ECO:0000313" key="18">
    <source>
        <dbReference type="EMBL" id="OQD46089.1"/>
    </source>
</evidence>
<evidence type="ECO:0000256" key="3">
    <source>
        <dbReference type="ARBA" id="ARBA00022475"/>
    </source>
</evidence>
<dbReference type="GO" id="GO:0004176">
    <property type="term" value="F:ATP-dependent peptidase activity"/>
    <property type="evidence" value="ECO:0007669"/>
    <property type="project" value="InterPro"/>
</dbReference>
<comment type="cofactor">
    <cofactor evidence="15">
        <name>Zn(2+)</name>
        <dbReference type="ChEBI" id="CHEBI:29105"/>
    </cofactor>
    <text evidence="15">Binds 1 zinc ion per subunit.</text>
</comment>
<evidence type="ECO:0000256" key="2">
    <source>
        <dbReference type="ARBA" id="ARBA00010044"/>
    </source>
</evidence>
<evidence type="ECO:0000256" key="7">
    <source>
        <dbReference type="ARBA" id="ARBA00022741"/>
    </source>
</evidence>
<proteinExistence type="inferred from homology"/>
<dbReference type="FunFam" id="3.40.50.300:FF:000001">
    <property type="entry name" value="ATP-dependent zinc metalloprotease FtsH"/>
    <property type="match status" value="1"/>
</dbReference>
<comment type="function">
    <text evidence="15">Acts as a processive, ATP-dependent zinc metallopeptidase for both cytoplasmic and membrane proteins. Plays a role in the quality control of integral membrane proteins.</text>
</comment>
<keyword evidence="18" id="KW-0131">Cell cycle</keyword>
<dbReference type="PROSITE" id="PS00674">
    <property type="entry name" value="AAA"/>
    <property type="match status" value="1"/>
</dbReference>
<sequence>MIKRHLARIFIVFFFFLILLAMHRNAFAIFSETEKIPYSDFKKLVSQDKLEEVIINPTTIKAVLKAEGGQKSKKSITTVKVEDTELIKELIAHNVKFSAANDSGWSQSLFLLWFIPMIIFLILMARTRKGAPGAGLMSIGKSRAKPYIDKDTGVTFDDVAGVDEAKEELKEIIDYLQNPQKYQRLGGKIPKGVLLVGPTGTGKTLLARAVAGEAKVPFFSISGSGFVEMFVGVGAARVRDLFEQGQEKAPCIIFIDEIDALGKVRAATPISGGHEERENTLNQLLVEMDGFDTRKGVILMAATNRPEILDPALLRPGRFDRHILVDRPDIKGREEILKVHCKNVKLGKDVDIKIIAARTPGFVGADLANVVNEAALLAARMGKDGVGMDSFEEAINRVIAGLEKKKKVMSRKEQEIIAYHESGHALVAESVPGADKVHRISIIPRGISALGYTLQLPTEDRYLLTRSELLDRLAVLLGGRVAEEIKFNEISTGAQNDLERATDIAMSMVREYGMSEKLGPMTFQNGRRPQFLELGYRMSRELSEDVSKDIDNEVKKIIFETHTRVKGILTENRDRLEVLAKLLLEKEVVDGEELRKIISGKTEARK</sequence>
<dbReference type="Gene3D" id="3.40.50.300">
    <property type="entry name" value="P-loop containing nucleotide triphosphate hydrolases"/>
    <property type="match status" value="1"/>
</dbReference>
<dbReference type="Gene3D" id="1.20.58.760">
    <property type="entry name" value="Peptidase M41"/>
    <property type="match status" value="1"/>
</dbReference>
<keyword evidence="3 15" id="KW-1003">Cell membrane</keyword>
<dbReference type="GO" id="GO:0005886">
    <property type="term" value="C:plasma membrane"/>
    <property type="evidence" value="ECO:0007669"/>
    <property type="project" value="UniProtKB-SubCell"/>
</dbReference>
<dbReference type="Pfam" id="PF06480">
    <property type="entry name" value="FtsH_ext"/>
    <property type="match status" value="1"/>
</dbReference>
<dbReference type="GO" id="GO:0030163">
    <property type="term" value="P:protein catabolic process"/>
    <property type="evidence" value="ECO:0007669"/>
    <property type="project" value="UniProtKB-UniRule"/>
</dbReference>
<keyword evidence="6 15" id="KW-0479">Metal-binding</keyword>
<comment type="similarity">
    <text evidence="16">Belongs to the AAA ATPase family.</text>
</comment>
<reference evidence="18 19" key="1">
    <citation type="journal article" date="2016" name="Genome Announc.">
        <title>Draft Genome Sequence of the Anaerobic Ammonium-Oxidizing Bacterium 'Candidatus Brocadia sp. 40'.</title>
        <authorList>
            <person name="Ali M."/>
            <person name="Haroon M.F."/>
            <person name="Narita Y."/>
            <person name="Zhang L."/>
            <person name="Rangel Shaw D."/>
            <person name="Okabe S."/>
            <person name="Saikaly P.E."/>
        </authorList>
    </citation>
    <scope>NUCLEOTIDE SEQUENCE [LARGE SCALE GENOMIC DNA]</scope>
    <source>
        <strain evidence="18 19">40</strain>
    </source>
</reference>
<feature type="active site" evidence="15">
    <location>
        <position position="421"/>
    </location>
</feature>